<feature type="domain" description="AMP-dependent synthetase/ligase" evidence="1">
    <location>
        <begin position="43"/>
        <end position="395"/>
    </location>
</feature>
<name>A0A2I2FAI3_ASPCN</name>
<evidence type="ECO:0000313" key="2">
    <source>
        <dbReference type="EMBL" id="PLB37626.1"/>
    </source>
</evidence>
<evidence type="ECO:0000259" key="1">
    <source>
        <dbReference type="Pfam" id="PF00501"/>
    </source>
</evidence>
<gene>
    <name evidence="2" type="ORF">BDW47DRAFT_117831</name>
</gene>
<dbReference type="InterPro" id="IPR020845">
    <property type="entry name" value="AMP-binding_CS"/>
</dbReference>
<accession>A0A2I2FAI3</accession>
<dbReference type="InterPro" id="IPR042099">
    <property type="entry name" value="ANL_N_sf"/>
</dbReference>
<reference evidence="2 3" key="1">
    <citation type="submission" date="2017-12" db="EMBL/GenBank/DDBJ databases">
        <authorList>
            <consortium name="DOE Joint Genome Institute"/>
            <person name="Haridas S."/>
            <person name="Kjaerbolling I."/>
            <person name="Vesth T.C."/>
            <person name="Frisvad J.C."/>
            <person name="Nybo J.L."/>
            <person name="Theobald S."/>
            <person name="Kuo A."/>
            <person name="Bowyer P."/>
            <person name="Matsuda Y."/>
            <person name="Mondo S."/>
            <person name="Lyhne E.K."/>
            <person name="Kogle M.E."/>
            <person name="Clum A."/>
            <person name="Lipzen A."/>
            <person name="Salamov A."/>
            <person name="Ngan C.Y."/>
            <person name="Daum C."/>
            <person name="Chiniquy J."/>
            <person name="Barry K."/>
            <person name="LaButti K."/>
            <person name="Simmons B.A."/>
            <person name="Magnuson J.K."/>
            <person name="Mortensen U.H."/>
            <person name="Larsen T.O."/>
            <person name="Grigoriev I.V."/>
            <person name="Baker S.E."/>
            <person name="Andersen M.R."/>
            <person name="Nordberg H.P."/>
            <person name="Cantor M.N."/>
            <person name="Hua S.X."/>
        </authorList>
    </citation>
    <scope>NUCLEOTIDE SEQUENCE [LARGE SCALE GENOMIC DNA]</scope>
    <source>
        <strain evidence="2 3">CBS 102.13</strain>
    </source>
</reference>
<dbReference type="RefSeq" id="XP_024671638.1">
    <property type="nucleotide sequence ID" value="XM_024815128.1"/>
</dbReference>
<dbReference type="PANTHER" id="PTHR42921:SF4">
    <property type="entry name" value="ACETOACETYL-COA SYNTHASE (AFU_ORTHOLOGUE AFUA_8G04770)"/>
    <property type="match status" value="1"/>
</dbReference>
<dbReference type="AlphaFoldDB" id="A0A2I2FAI3"/>
<proteinExistence type="predicted"/>
<dbReference type="STRING" id="41067.A0A2I2FAI3"/>
<organism evidence="2 3">
    <name type="scientific">Aspergillus candidus</name>
    <dbReference type="NCBI Taxonomy" id="41067"/>
    <lineage>
        <taxon>Eukaryota</taxon>
        <taxon>Fungi</taxon>
        <taxon>Dikarya</taxon>
        <taxon>Ascomycota</taxon>
        <taxon>Pezizomycotina</taxon>
        <taxon>Eurotiomycetes</taxon>
        <taxon>Eurotiomycetidae</taxon>
        <taxon>Eurotiales</taxon>
        <taxon>Aspergillaceae</taxon>
        <taxon>Aspergillus</taxon>
        <taxon>Aspergillus subgen. Circumdati</taxon>
    </lineage>
</organism>
<dbReference type="EMBL" id="KZ559141">
    <property type="protein sequence ID" value="PLB37626.1"/>
    <property type="molecule type" value="Genomic_DNA"/>
</dbReference>
<dbReference type="SUPFAM" id="SSF56801">
    <property type="entry name" value="Acetyl-CoA synthetase-like"/>
    <property type="match status" value="1"/>
</dbReference>
<dbReference type="PROSITE" id="PS00455">
    <property type="entry name" value="AMP_BINDING"/>
    <property type="match status" value="1"/>
</dbReference>
<dbReference type="Pfam" id="PF00501">
    <property type="entry name" value="AMP-binding"/>
    <property type="match status" value="1"/>
</dbReference>
<dbReference type="OrthoDB" id="10253869at2759"/>
<dbReference type="GO" id="GO:0030729">
    <property type="term" value="F:acetoacetate-CoA ligase activity"/>
    <property type="evidence" value="ECO:0007669"/>
    <property type="project" value="TreeGrafter"/>
</dbReference>
<keyword evidence="3" id="KW-1185">Reference proteome</keyword>
<dbReference type="InterPro" id="IPR000873">
    <property type="entry name" value="AMP-dep_synth/lig_dom"/>
</dbReference>
<sequence length="564" mass="61802">MAEQDMLVDTILLGSFAHVLFDCGAVCDRVTVIPGVKGEAEEGQVSLKWHLLRRRVGVLIQAMRADGVRRGDRIAVCTANSIDTLLIFLASAALGAIFTSMSSNLGLKGILDRILQTKPRWLFMDDWAVYNGKAIDLRAKMTNIAQGMQSIPEFEGVVSLPRFTSQPADVSQVPNACLLSSYLEKVRPINDALEFERVDFRDPCLVVYSSGTTGPPKCIVHSSVTLQYTTTAWIMYLLGVQALIFGSRVILYDGSPFLPDATALVRLTAQERVTHLGISPRWLDELQRADFKPRELVDLSSLQIVSSTGSVLRDELFEWFYDVAFPPCTRLNNIAGGTDIAGCFGISNPLAPVYVGGCAGYSLGVPVDVYESAVEGVEGVQGVPVKDGAPGELVATAAFPNLPTHFWGDDSGKKYHDAYFARFDNVWNHGDFVSICPPTKQLLFHGRAGGVLSPSGVRFGSFEIYRVIEAGFTGEIADSLCVGQRRPTDADERVILFLLMKPSSPLTPGLISRTTVNLKKVELPVKHIVSGRRVKPSGTLLNPRSLEFYYIFAEVENLFRESKL</sequence>
<dbReference type="Proteomes" id="UP000234585">
    <property type="component" value="Unassembled WGS sequence"/>
</dbReference>
<evidence type="ECO:0000313" key="3">
    <source>
        <dbReference type="Proteomes" id="UP000234585"/>
    </source>
</evidence>
<dbReference type="PANTHER" id="PTHR42921">
    <property type="entry name" value="ACETOACETYL-COA SYNTHETASE"/>
    <property type="match status" value="1"/>
</dbReference>
<dbReference type="Gene3D" id="3.40.50.12780">
    <property type="entry name" value="N-terminal domain of ligase-like"/>
    <property type="match status" value="1"/>
</dbReference>
<dbReference type="GeneID" id="36522288"/>
<protein>
    <recommendedName>
        <fullName evidence="1">AMP-dependent synthetase/ligase domain-containing protein</fullName>
    </recommendedName>
</protein>